<gene>
    <name evidence="2" type="ordered locus">BMAA2108</name>
</gene>
<dbReference type="Proteomes" id="UP000006693">
    <property type="component" value="Chromosome 2"/>
</dbReference>
<evidence type="ECO:0000313" key="3">
    <source>
        <dbReference type="Proteomes" id="UP000006693"/>
    </source>
</evidence>
<feature type="transmembrane region" description="Helical" evidence="1">
    <location>
        <begin position="26"/>
        <end position="49"/>
    </location>
</feature>
<proteinExistence type="predicted"/>
<dbReference type="KEGG" id="bma:BMAA2108"/>
<reference evidence="2 3" key="1">
    <citation type="journal article" date="2004" name="Proc. Natl. Acad. Sci. U.S.A.">
        <title>Structural flexibility in the Burkholderia mallei genome.</title>
        <authorList>
            <person name="Nierman W.C."/>
            <person name="DeShazer D."/>
            <person name="Kim H.S."/>
            <person name="Tettelin H."/>
            <person name="Nelson K.E."/>
            <person name="Feldblyum T."/>
            <person name="Ulrich R.L."/>
            <person name="Ronning C.M."/>
            <person name="Brinkac L.M."/>
            <person name="Daugherty S.C."/>
            <person name="Davidsen T.D."/>
            <person name="Deboy R.T."/>
            <person name="Dimitrov G."/>
            <person name="Dodson R.J."/>
            <person name="Durkin A.S."/>
            <person name="Gwinn M.L."/>
            <person name="Haft D.H."/>
            <person name="Khouri H."/>
            <person name="Kolonay J.F."/>
            <person name="Madupu R."/>
            <person name="Mohammoud Y."/>
            <person name="Nelson W.C."/>
            <person name="Radune D."/>
            <person name="Romero C.M."/>
            <person name="Sarria S."/>
            <person name="Selengut J."/>
            <person name="Shamblin C."/>
            <person name="Sullivan S.A."/>
            <person name="White O."/>
            <person name="Yu Y."/>
            <person name="Zafar N."/>
            <person name="Zhou L."/>
            <person name="Fraser C.M."/>
        </authorList>
    </citation>
    <scope>NUCLEOTIDE SEQUENCE [LARGE SCALE GENOMIC DNA]</scope>
    <source>
        <strain evidence="2 3">ATCC 23344</strain>
    </source>
</reference>
<protein>
    <submittedName>
        <fullName evidence="2">Uncharacterized protein</fullName>
    </submittedName>
</protein>
<evidence type="ECO:0000256" key="1">
    <source>
        <dbReference type="SAM" id="Phobius"/>
    </source>
</evidence>
<keyword evidence="1" id="KW-1133">Transmembrane helix</keyword>
<dbReference type="AlphaFoldDB" id="A0A0H2W9X6"/>
<accession>A0A0H2W9X6</accession>
<organism evidence="2 3">
    <name type="scientific">Burkholderia mallei (strain ATCC 23344)</name>
    <dbReference type="NCBI Taxonomy" id="243160"/>
    <lineage>
        <taxon>Bacteria</taxon>
        <taxon>Pseudomonadati</taxon>
        <taxon>Pseudomonadota</taxon>
        <taxon>Betaproteobacteria</taxon>
        <taxon>Burkholderiales</taxon>
        <taxon>Burkholderiaceae</taxon>
        <taxon>Burkholderia</taxon>
        <taxon>pseudomallei group</taxon>
    </lineage>
</organism>
<dbReference type="HOGENOM" id="CLU_2647559_0_0_4"/>
<dbReference type="EMBL" id="CP000011">
    <property type="protein sequence ID" value="AAU45414.1"/>
    <property type="molecule type" value="Genomic_DNA"/>
</dbReference>
<keyword evidence="1" id="KW-0812">Transmembrane</keyword>
<name>A0A0H2W9X6_BURMA</name>
<keyword evidence="1" id="KW-0472">Membrane</keyword>
<keyword evidence="3" id="KW-1185">Reference proteome</keyword>
<evidence type="ECO:0000313" key="2">
    <source>
        <dbReference type="EMBL" id="AAU45414.1"/>
    </source>
</evidence>
<sequence length="89" mass="9707">MRCNSPFWAVRTELIRANSNPGIARVVLAISTQIIPLLTFALLNSSLFAGGARNRRKTGPAQAPCPARITRARLVYDADQSLCAFVRPP</sequence>